<gene>
    <name evidence="4" type="ORF">GCM10017083_34510</name>
</gene>
<comment type="similarity">
    <text evidence="1">Belongs to the short-chain dehydrogenases/reductases (SDR) family.</text>
</comment>
<dbReference type="InterPro" id="IPR002347">
    <property type="entry name" value="SDR_fam"/>
</dbReference>
<dbReference type="PRINTS" id="PR00081">
    <property type="entry name" value="GDHRDH"/>
</dbReference>
<evidence type="ECO:0000256" key="3">
    <source>
        <dbReference type="SAM" id="MobiDB-lite"/>
    </source>
</evidence>
<dbReference type="Proteomes" id="UP000630353">
    <property type="component" value="Unassembled WGS sequence"/>
</dbReference>
<dbReference type="SUPFAM" id="SSF51735">
    <property type="entry name" value="NAD(P)-binding Rossmann-fold domains"/>
    <property type="match status" value="1"/>
</dbReference>
<proteinExistence type="inferred from homology"/>
<dbReference type="InterPro" id="IPR036291">
    <property type="entry name" value="NAD(P)-bd_dom_sf"/>
</dbReference>
<evidence type="ECO:0000313" key="4">
    <source>
        <dbReference type="EMBL" id="GHD55497.1"/>
    </source>
</evidence>
<accession>A0A919CQJ8</accession>
<dbReference type="InterPro" id="IPR020904">
    <property type="entry name" value="Sc_DH/Rdtase_CS"/>
</dbReference>
<dbReference type="PRINTS" id="PR00080">
    <property type="entry name" value="SDRFAMILY"/>
</dbReference>
<dbReference type="EMBL" id="BMZS01000008">
    <property type="protein sequence ID" value="GHD55497.1"/>
    <property type="molecule type" value="Genomic_DNA"/>
</dbReference>
<dbReference type="Pfam" id="PF13561">
    <property type="entry name" value="adh_short_C2"/>
    <property type="match status" value="1"/>
</dbReference>
<dbReference type="AlphaFoldDB" id="A0A919CQJ8"/>
<evidence type="ECO:0000313" key="5">
    <source>
        <dbReference type="Proteomes" id="UP000630353"/>
    </source>
</evidence>
<evidence type="ECO:0000256" key="1">
    <source>
        <dbReference type="ARBA" id="ARBA00006484"/>
    </source>
</evidence>
<reference evidence="4" key="2">
    <citation type="submission" date="2020-09" db="EMBL/GenBank/DDBJ databases">
        <authorList>
            <person name="Sun Q."/>
            <person name="Kim S."/>
        </authorList>
    </citation>
    <scope>NUCLEOTIDE SEQUENCE</scope>
    <source>
        <strain evidence="4">KCTC 42651</strain>
    </source>
</reference>
<dbReference type="GO" id="GO:0016491">
    <property type="term" value="F:oxidoreductase activity"/>
    <property type="evidence" value="ECO:0007669"/>
    <property type="project" value="UniProtKB-KW"/>
</dbReference>
<keyword evidence="5" id="KW-1185">Reference proteome</keyword>
<dbReference type="PANTHER" id="PTHR24321:SF8">
    <property type="entry name" value="ESTRADIOL 17-BETA-DEHYDROGENASE 8-RELATED"/>
    <property type="match status" value="1"/>
</dbReference>
<dbReference type="PROSITE" id="PS00061">
    <property type="entry name" value="ADH_SHORT"/>
    <property type="match status" value="1"/>
</dbReference>
<keyword evidence="2" id="KW-0560">Oxidoreductase</keyword>
<evidence type="ECO:0000256" key="2">
    <source>
        <dbReference type="ARBA" id="ARBA00023002"/>
    </source>
</evidence>
<dbReference type="RefSeq" id="WP_189991890.1">
    <property type="nucleotide sequence ID" value="NZ_BMZS01000008.1"/>
</dbReference>
<name>A0A919CQJ8_9PROT</name>
<feature type="region of interest" description="Disordered" evidence="3">
    <location>
        <begin position="194"/>
        <end position="220"/>
    </location>
</feature>
<sequence>MTDATPSNDTRPVALVTGGGQGIGRATVARLVADGWRVAAVDLDAEALAEVTGRHGGVVCAVPADVAEPDAPGIAVERAVATFGRLDALVNNAGISANGPLEQLEPAAWNRVLAVNLTAPMLFAKHSLSHLRQSPRAAIVNIASTRALMSEPDTEAYSASKGGIVALTHALAVSLGPAIRVNAVSPGWIETGPWQKASRRREARHSDADRAQHPAGRVGTPDDVAEAVAFLLSERNGFVTGHNLVVDGGMTRRMIYVE</sequence>
<dbReference type="PANTHER" id="PTHR24321">
    <property type="entry name" value="DEHYDROGENASES, SHORT CHAIN"/>
    <property type="match status" value="1"/>
</dbReference>
<dbReference type="NCBIfam" id="NF005559">
    <property type="entry name" value="PRK07231.1"/>
    <property type="match status" value="1"/>
</dbReference>
<comment type="caution">
    <text evidence="4">The sequence shown here is derived from an EMBL/GenBank/DDBJ whole genome shotgun (WGS) entry which is preliminary data.</text>
</comment>
<organism evidence="4 5">
    <name type="scientific">Thalassobaculum fulvum</name>
    <dbReference type="NCBI Taxonomy" id="1633335"/>
    <lineage>
        <taxon>Bacteria</taxon>
        <taxon>Pseudomonadati</taxon>
        <taxon>Pseudomonadota</taxon>
        <taxon>Alphaproteobacteria</taxon>
        <taxon>Rhodospirillales</taxon>
        <taxon>Thalassobaculaceae</taxon>
        <taxon>Thalassobaculum</taxon>
    </lineage>
</organism>
<protein>
    <submittedName>
        <fullName evidence="4">Oxidoreductase</fullName>
    </submittedName>
</protein>
<reference evidence="4" key="1">
    <citation type="journal article" date="2014" name="Int. J. Syst. Evol. Microbiol.">
        <title>Complete genome sequence of Corynebacterium casei LMG S-19264T (=DSM 44701T), isolated from a smear-ripened cheese.</title>
        <authorList>
            <consortium name="US DOE Joint Genome Institute (JGI-PGF)"/>
            <person name="Walter F."/>
            <person name="Albersmeier A."/>
            <person name="Kalinowski J."/>
            <person name="Ruckert C."/>
        </authorList>
    </citation>
    <scope>NUCLEOTIDE SEQUENCE</scope>
    <source>
        <strain evidence="4">KCTC 42651</strain>
    </source>
</reference>
<dbReference type="FunFam" id="3.40.50.720:FF:000084">
    <property type="entry name" value="Short-chain dehydrogenase reductase"/>
    <property type="match status" value="1"/>
</dbReference>
<dbReference type="Gene3D" id="3.40.50.720">
    <property type="entry name" value="NAD(P)-binding Rossmann-like Domain"/>
    <property type="match status" value="1"/>
</dbReference>